<evidence type="ECO:0000313" key="1">
    <source>
        <dbReference type="EMBL" id="AEA47599.1"/>
    </source>
</evidence>
<dbReference type="EMBL" id="CP002588">
    <property type="protein sequence ID" value="AEA47599.1"/>
    <property type="molecule type" value="Genomic_DNA"/>
</dbReference>
<gene>
    <name evidence="1" type="ordered locus">Arcve_1599</name>
</gene>
<organism evidence="1 2">
    <name type="scientific">Archaeoglobus veneficus (strain DSM 11195 / SNP6)</name>
    <dbReference type="NCBI Taxonomy" id="693661"/>
    <lineage>
        <taxon>Archaea</taxon>
        <taxon>Methanobacteriati</taxon>
        <taxon>Methanobacteriota</taxon>
        <taxon>Archaeoglobi</taxon>
        <taxon>Archaeoglobales</taxon>
        <taxon>Archaeoglobaceae</taxon>
        <taxon>Archaeoglobus</taxon>
    </lineage>
</organism>
<reference evidence="1 2" key="1">
    <citation type="submission" date="2011-03" db="EMBL/GenBank/DDBJ databases">
        <title>The complete genome of Archaeoglobus veneficus SNP6.</title>
        <authorList>
            <consortium name="US DOE Joint Genome Institute (JGI-PGF)"/>
            <person name="Lucas S."/>
            <person name="Copeland A."/>
            <person name="Lapidus A."/>
            <person name="Bruce D."/>
            <person name="Goodwin L."/>
            <person name="Pitluck S."/>
            <person name="Kyrpides N."/>
            <person name="Mavromatis K."/>
            <person name="Pagani I."/>
            <person name="Ivanova N."/>
            <person name="Mikhailova N."/>
            <person name="Lu M."/>
            <person name="Detter J.C."/>
            <person name="Tapia R."/>
            <person name="Han C."/>
            <person name="Land M."/>
            <person name="Hauser L."/>
            <person name="Markowitz V."/>
            <person name="Cheng J.-F."/>
            <person name="Hugenholtz P."/>
            <person name="Woyke T."/>
            <person name="Wu D."/>
            <person name="Spring S."/>
            <person name="Brambilla E."/>
            <person name="Klenk H.-P."/>
            <person name="Eisen J.A."/>
        </authorList>
    </citation>
    <scope>NUCLEOTIDE SEQUENCE [LARGE SCALE GENOMIC DNA]</scope>
    <source>
        <strain evidence="2">SNP6</strain>
    </source>
</reference>
<sequence length="325" mass="35237">MAKGLDIGTMNIICAEMEGENVVFVQQRNAFLELEYNEMTKMMLDNARVAYVIKGNKIYVLGDDALKFATIFKKNTRRPMKSGVLSPEEKEALPIIKLMIEKVVGSPANAGEVACISSPAKPIDSDIEVLYHRKTMEALIKKVGYNPFVIDEGLAVIYSELADTSFTGIGISFGAGMTNVTAAYFAAPIVSFSIAQGGDWIDENVAKATGLPREQVCSTKESGFELKKEVELGSVEGALAIYYDQLISHVVENLSRKLAEATPPAVEFPIVLAGGTSKPKGFKALFEERLSEIGLPVNVSEIRVAKDPLFSVARGCLIAAKTRES</sequence>
<proteinExistence type="predicted"/>
<dbReference type="OrthoDB" id="220545at2157"/>
<dbReference type="HOGENOM" id="CLU_822850_0_0_2"/>
<evidence type="ECO:0008006" key="3">
    <source>
        <dbReference type="Google" id="ProtNLM"/>
    </source>
</evidence>
<dbReference type="GeneID" id="10394724"/>
<dbReference type="Gene3D" id="3.30.420.40">
    <property type="match status" value="1"/>
</dbReference>
<dbReference type="eggNOG" id="arCOG06187">
    <property type="taxonomic scope" value="Archaea"/>
</dbReference>
<protein>
    <recommendedName>
        <fullName evidence="3">Cell division protein FtsA</fullName>
    </recommendedName>
</protein>
<keyword evidence="2" id="KW-1185">Reference proteome</keyword>
<evidence type="ECO:0000313" key="2">
    <source>
        <dbReference type="Proteomes" id="UP000008136"/>
    </source>
</evidence>
<name>F2KPS1_ARCVS</name>
<dbReference type="InterPro" id="IPR043129">
    <property type="entry name" value="ATPase_NBD"/>
</dbReference>
<accession>F2KPS1</accession>
<dbReference type="InterPro" id="IPR057363">
    <property type="entry name" value="Volactin"/>
</dbReference>
<dbReference type="SUPFAM" id="SSF53067">
    <property type="entry name" value="Actin-like ATPase domain"/>
    <property type="match status" value="1"/>
</dbReference>
<dbReference type="Pfam" id="PF25216">
    <property type="entry name" value="Volactin"/>
    <property type="match status" value="1"/>
</dbReference>
<dbReference type="KEGG" id="ave:Arcve_1599"/>
<dbReference type="STRING" id="693661.Arcve_1599"/>
<dbReference type="Proteomes" id="UP000008136">
    <property type="component" value="Chromosome"/>
</dbReference>
<dbReference type="RefSeq" id="WP_013684256.1">
    <property type="nucleotide sequence ID" value="NC_015320.1"/>
</dbReference>
<dbReference type="AlphaFoldDB" id="F2KPS1"/>